<dbReference type="InterPro" id="IPR010998">
    <property type="entry name" value="Integrase_recombinase_N"/>
</dbReference>
<dbReference type="InterPro" id="IPR013762">
    <property type="entry name" value="Integrase-like_cat_sf"/>
</dbReference>
<gene>
    <name evidence="8" type="ORF">N7U62_12515</name>
</gene>
<keyword evidence="3 5" id="KW-0238">DNA-binding</keyword>
<keyword evidence="4" id="KW-0233">DNA recombination</keyword>
<dbReference type="Pfam" id="PF13102">
    <property type="entry name" value="Phage_int_SAM_5"/>
    <property type="match status" value="1"/>
</dbReference>
<evidence type="ECO:0000256" key="2">
    <source>
        <dbReference type="ARBA" id="ARBA00022908"/>
    </source>
</evidence>
<comment type="caution">
    <text evidence="8">The sequence shown here is derived from an EMBL/GenBank/DDBJ whole genome shotgun (WGS) entry which is preliminary data.</text>
</comment>
<evidence type="ECO:0000313" key="9">
    <source>
        <dbReference type="Proteomes" id="UP001300692"/>
    </source>
</evidence>
<dbReference type="SUPFAM" id="SSF56349">
    <property type="entry name" value="DNA breaking-rejoining enzymes"/>
    <property type="match status" value="1"/>
</dbReference>
<evidence type="ECO:0000256" key="3">
    <source>
        <dbReference type="ARBA" id="ARBA00023125"/>
    </source>
</evidence>
<dbReference type="InterPro" id="IPR002104">
    <property type="entry name" value="Integrase_catalytic"/>
</dbReference>
<feature type="domain" description="Tyr recombinase" evidence="6">
    <location>
        <begin position="210"/>
        <end position="388"/>
    </location>
</feature>
<protein>
    <submittedName>
        <fullName evidence="8">Site-specific integrase</fullName>
    </submittedName>
</protein>
<organism evidence="8 9">
    <name type="scientific">Reichenbachiella ulvae</name>
    <dbReference type="NCBI Taxonomy" id="2980104"/>
    <lineage>
        <taxon>Bacteria</taxon>
        <taxon>Pseudomonadati</taxon>
        <taxon>Bacteroidota</taxon>
        <taxon>Cytophagia</taxon>
        <taxon>Cytophagales</taxon>
        <taxon>Reichenbachiellaceae</taxon>
        <taxon>Reichenbachiella</taxon>
    </lineage>
</organism>
<sequence>MRYRVKAYCKGSDYKENLKSAPVYLSLSAPKQREILINTGERIHPDFFDNKIGRCIGRSSEALEVQSSLDDQMVKLKLVIDDFSKDDDTPTLKMIKDRFLRKGNFNGFVGFARNELDIEKVRLSSITWKNYAHCLNNLEKYAPGLSFAEITVEFLEEYRSYLKNVGGRNEKGIYQDLATIRKFWNIALRKREVRHSPFDEFRIKTVRGSDQIKYLVLDELKNLLALYYEGDLSERLTGVLYYYLIGCLCGLRSKDLYELSLRQVKDKKTFEEILRRGEMEVYTSKSGYKKRVVIPVSSQLRQLLANPLKQSLVHKGDRRNKALREVLKIAQIEKYLSFHSSRHTFGVVSKQLGIDTAVVQDILGHDSISTTQIYARIVDDLRSKEMTKWDVI</sequence>
<evidence type="ECO:0000259" key="7">
    <source>
        <dbReference type="PROSITE" id="PS51900"/>
    </source>
</evidence>
<dbReference type="InterPro" id="IPR025269">
    <property type="entry name" value="SAM-like_dom"/>
</dbReference>
<feature type="domain" description="Core-binding (CB)" evidence="7">
    <location>
        <begin position="106"/>
        <end position="188"/>
    </location>
</feature>
<dbReference type="CDD" id="cd01185">
    <property type="entry name" value="INTN1_C_like"/>
    <property type="match status" value="1"/>
</dbReference>
<keyword evidence="9" id="KW-1185">Reference proteome</keyword>
<dbReference type="Gene3D" id="1.10.150.130">
    <property type="match status" value="1"/>
</dbReference>
<dbReference type="Gene3D" id="1.10.443.10">
    <property type="entry name" value="Intergrase catalytic core"/>
    <property type="match status" value="1"/>
</dbReference>
<evidence type="ECO:0000259" key="6">
    <source>
        <dbReference type="PROSITE" id="PS51898"/>
    </source>
</evidence>
<dbReference type="InterPro" id="IPR050090">
    <property type="entry name" value="Tyrosine_recombinase_XerCD"/>
</dbReference>
<dbReference type="PROSITE" id="PS51898">
    <property type="entry name" value="TYR_RECOMBINASE"/>
    <property type="match status" value="1"/>
</dbReference>
<proteinExistence type="inferred from homology"/>
<dbReference type="PANTHER" id="PTHR30349">
    <property type="entry name" value="PHAGE INTEGRASE-RELATED"/>
    <property type="match status" value="1"/>
</dbReference>
<evidence type="ECO:0000256" key="1">
    <source>
        <dbReference type="ARBA" id="ARBA00008857"/>
    </source>
</evidence>
<comment type="similarity">
    <text evidence="1">Belongs to the 'phage' integrase family.</text>
</comment>
<dbReference type="InterPro" id="IPR011010">
    <property type="entry name" value="DNA_brk_join_enz"/>
</dbReference>
<dbReference type="RefSeq" id="WP_264138318.1">
    <property type="nucleotide sequence ID" value="NZ_JAOYOD010000001.1"/>
</dbReference>
<dbReference type="EMBL" id="JAOYOD010000001">
    <property type="protein sequence ID" value="MCV9387495.1"/>
    <property type="molecule type" value="Genomic_DNA"/>
</dbReference>
<evidence type="ECO:0000256" key="4">
    <source>
        <dbReference type="ARBA" id="ARBA00023172"/>
    </source>
</evidence>
<reference evidence="8 9" key="1">
    <citation type="submission" date="2022-10" db="EMBL/GenBank/DDBJ databases">
        <title>Comparative genomics and taxonomic characterization of three novel marine species of genus Reichenbachiella exhibiting antioxidant and polysaccharide degradation activities.</title>
        <authorList>
            <person name="Muhammad N."/>
            <person name="Lee Y.-J."/>
            <person name="Ko J."/>
            <person name="Kim S.-G."/>
        </authorList>
    </citation>
    <scope>NUCLEOTIDE SEQUENCE [LARGE SCALE GENOMIC DNA]</scope>
    <source>
        <strain evidence="8 9">ABR2-5</strain>
    </source>
</reference>
<keyword evidence="2" id="KW-0229">DNA integration</keyword>
<dbReference type="PROSITE" id="PS51900">
    <property type="entry name" value="CB"/>
    <property type="match status" value="1"/>
</dbReference>
<dbReference type="PANTHER" id="PTHR30349:SF41">
    <property type="entry name" value="INTEGRASE_RECOMBINASE PROTEIN MJ0367-RELATED"/>
    <property type="match status" value="1"/>
</dbReference>
<dbReference type="Pfam" id="PF00589">
    <property type="entry name" value="Phage_integrase"/>
    <property type="match status" value="1"/>
</dbReference>
<dbReference type="Proteomes" id="UP001300692">
    <property type="component" value="Unassembled WGS sequence"/>
</dbReference>
<name>A0ABT3CVI2_9BACT</name>
<evidence type="ECO:0000313" key="8">
    <source>
        <dbReference type="EMBL" id="MCV9387495.1"/>
    </source>
</evidence>
<evidence type="ECO:0000256" key="5">
    <source>
        <dbReference type="PROSITE-ProRule" id="PRU01248"/>
    </source>
</evidence>
<dbReference type="InterPro" id="IPR044068">
    <property type="entry name" value="CB"/>
</dbReference>
<accession>A0ABT3CVI2</accession>